<dbReference type="RefSeq" id="WP_353111243.1">
    <property type="nucleotide sequence ID" value="NZ_APND01000003.1"/>
</dbReference>
<keyword evidence="2 7" id="KW-0479">Metal-binding</keyword>
<evidence type="ECO:0000256" key="8">
    <source>
        <dbReference type="RuleBase" id="RU003781"/>
    </source>
</evidence>
<protein>
    <recommendedName>
        <fullName evidence="7">dITP/XTP pyrophosphatase</fullName>
        <ecNumber evidence="7">3.6.1.66</ecNumber>
    </recommendedName>
    <alternativeName>
        <fullName evidence="7">Non-canonical purine NTP pyrophosphatase</fullName>
    </alternativeName>
    <alternativeName>
        <fullName evidence="7">Non-standard purine NTP pyrophosphatase</fullName>
    </alternativeName>
    <alternativeName>
        <fullName evidence="7">Nucleoside-triphosphate diphosphatase</fullName>
    </alternativeName>
    <alternativeName>
        <fullName evidence="7">Nucleoside-triphosphate pyrophosphatase</fullName>
        <shortName evidence="7">NTPase</shortName>
    </alternativeName>
</protein>
<evidence type="ECO:0000313" key="9">
    <source>
        <dbReference type="EMBL" id="MES1929732.1"/>
    </source>
</evidence>
<sequence>MSASPQRWVLASGNAGKLAEMRSLLATLDIALVAQSEFDVPDAEETGIGFVDNALLKARHAAAHTGLPAIADDSGLAVDALDGAPGVYSARYAGTHGDDAANNAKLVAALDGVADGQRGAAFHCCLAATLGAEDPVPVIAHGTWRGQILSAPRGEHGFGYDPLFWVAEENASAAEMPEARKNQISHRARAMQQLVEQLRDRGHGG</sequence>
<comment type="function">
    <text evidence="7">Pyrophosphatase that catalyzes the hydrolysis of nucleoside triphosphates to their monophosphate derivatives, with a high preference for the non-canonical purine nucleotides XTP (xanthosine triphosphate), dITP (deoxyinosine triphosphate) and ITP. Seems to function as a house-cleaning enzyme that removes non-canonical purine nucleotides from the nucleotide pool, thus preventing their incorporation into DNA/RNA and avoiding chromosomal lesions.</text>
</comment>
<keyword evidence="5 7" id="KW-0460">Magnesium</keyword>
<comment type="catalytic activity">
    <reaction evidence="7">
        <text>XTP + H2O = XMP + diphosphate + H(+)</text>
        <dbReference type="Rhea" id="RHEA:28610"/>
        <dbReference type="ChEBI" id="CHEBI:15377"/>
        <dbReference type="ChEBI" id="CHEBI:15378"/>
        <dbReference type="ChEBI" id="CHEBI:33019"/>
        <dbReference type="ChEBI" id="CHEBI:57464"/>
        <dbReference type="ChEBI" id="CHEBI:61314"/>
        <dbReference type="EC" id="3.6.1.66"/>
    </reaction>
</comment>
<feature type="binding site" evidence="7">
    <location>
        <position position="74"/>
    </location>
    <ligand>
        <name>substrate</name>
    </ligand>
</feature>
<evidence type="ECO:0000256" key="5">
    <source>
        <dbReference type="ARBA" id="ARBA00022842"/>
    </source>
</evidence>
<dbReference type="SUPFAM" id="SSF52972">
    <property type="entry name" value="ITPase-like"/>
    <property type="match status" value="1"/>
</dbReference>
<comment type="catalytic activity">
    <reaction evidence="7">
        <text>dITP + H2O = dIMP + diphosphate + H(+)</text>
        <dbReference type="Rhea" id="RHEA:28342"/>
        <dbReference type="ChEBI" id="CHEBI:15377"/>
        <dbReference type="ChEBI" id="CHEBI:15378"/>
        <dbReference type="ChEBI" id="CHEBI:33019"/>
        <dbReference type="ChEBI" id="CHEBI:61194"/>
        <dbReference type="ChEBI" id="CHEBI:61382"/>
        <dbReference type="EC" id="3.6.1.66"/>
    </reaction>
</comment>
<feature type="binding site" evidence="7">
    <location>
        <begin position="158"/>
        <end position="161"/>
    </location>
    <ligand>
        <name>substrate</name>
    </ligand>
</feature>
<gene>
    <name evidence="9" type="ORF">SADO_10759</name>
</gene>
<dbReference type="CDD" id="cd00515">
    <property type="entry name" value="HAM1"/>
    <property type="match status" value="1"/>
</dbReference>
<evidence type="ECO:0000256" key="6">
    <source>
        <dbReference type="ARBA" id="ARBA00023080"/>
    </source>
</evidence>
<evidence type="ECO:0000256" key="7">
    <source>
        <dbReference type="HAMAP-Rule" id="MF_01405"/>
    </source>
</evidence>
<dbReference type="NCBIfam" id="TIGR00042">
    <property type="entry name" value="RdgB/HAM1 family non-canonical purine NTP pyrophosphatase"/>
    <property type="match status" value="1"/>
</dbReference>
<comment type="subunit">
    <text evidence="7">Homodimer.</text>
</comment>
<dbReference type="InterPro" id="IPR002637">
    <property type="entry name" value="RdgB/HAM1"/>
</dbReference>
<feature type="binding site" evidence="7">
    <location>
        <position position="73"/>
    </location>
    <ligand>
        <name>Mg(2+)</name>
        <dbReference type="ChEBI" id="CHEBI:18420"/>
    </ligand>
</feature>
<feature type="binding site" evidence="7">
    <location>
        <begin position="186"/>
        <end position="187"/>
    </location>
    <ligand>
        <name>substrate</name>
    </ligand>
</feature>
<reference evidence="9 10" key="1">
    <citation type="submission" date="2013-03" db="EMBL/GenBank/DDBJ databases">
        <title>Salinisphaera dokdonensis CL-ES53 Genome Sequencing.</title>
        <authorList>
            <person name="Li C."/>
            <person name="Lai Q."/>
            <person name="Shao Z."/>
        </authorList>
    </citation>
    <scope>NUCLEOTIDE SEQUENCE [LARGE SCALE GENOMIC DNA]</scope>
    <source>
        <strain evidence="9 10">CL-ES53</strain>
    </source>
</reference>
<dbReference type="InterPro" id="IPR029001">
    <property type="entry name" value="ITPase-like_fam"/>
</dbReference>
<dbReference type="Gene3D" id="3.90.950.10">
    <property type="match status" value="1"/>
</dbReference>
<dbReference type="EC" id="3.6.1.66" evidence="7"/>
<organism evidence="9 10">
    <name type="scientific">Salinisphaera dokdonensis CL-ES53</name>
    <dbReference type="NCBI Taxonomy" id="1304272"/>
    <lineage>
        <taxon>Bacteria</taxon>
        <taxon>Pseudomonadati</taxon>
        <taxon>Pseudomonadota</taxon>
        <taxon>Gammaproteobacteria</taxon>
        <taxon>Salinisphaerales</taxon>
        <taxon>Salinisphaeraceae</taxon>
        <taxon>Salinisphaera</taxon>
    </lineage>
</organism>
<evidence type="ECO:0000256" key="2">
    <source>
        <dbReference type="ARBA" id="ARBA00022723"/>
    </source>
</evidence>
<name>A0ABV2B1G4_9GAMM</name>
<proteinExistence type="inferred from homology"/>
<comment type="similarity">
    <text evidence="1 7 8">Belongs to the HAM1 NTPase family.</text>
</comment>
<evidence type="ECO:0000313" key="10">
    <source>
        <dbReference type="Proteomes" id="UP001460888"/>
    </source>
</evidence>
<evidence type="ECO:0000256" key="3">
    <source>
        <dbReference type="ARBA" id="ARBA00022741"/>
    </source>
</evidence>
<keyword evidence="10" id="KW-1185">Reference proteome</keyword>
<dbReference type="Pfam" id="PF01725">
    <property type="entry name" value="Ham1p_like"/>
    <property type="match status" value="1"/>
</dbReference>
<keyword evidence="6 7" id="KW-0546">Nucleotide metabolism</keyword>
<accession>A0ABV2B1G4</accession>
<dbReference type="PANTHER" id="PTHR11067">
    <property type="entry name" value="INOSINE TRIPHOSPHATE PYROPHOSPHATASE/HAM1 PROTEIN"/>
    <property type="match status" value="1"/>
</dbReference>
<comment type="catalytic activity">
    <reaction evidence="7">
        <text>ITP + H2O = IMP + diphosphate + H(+)</text>
        <dbReference type="Rhea" id="RHEA:29399"/>
        <dbReference type="ChEBI" id="CHEBI:15377"/>
        <dbReference type="ChEBI" id="CHEBI:15378"/>
        <dbReference type="ChEBI" id="CHEBI:33019"/>
        <dbReference type="ChEBI" id="CHEBI:58053"/>
        <dbReference type="ChEBI" id="CHEBI:61402"/>
        <dbReference type="EC" id="3.6.1.66"/>
    </reaction>
</comment>
<dbReference type="Proteomes" id="UP001460888">
    <property type="component" value="Unassembled WGS sequence"/>
</dbReference>
<keyword evidence="3 7" id="KW-0547">Nucleotide-binding</keyword>
<feature type="binding site" evidence="7">
    <location>
        <position position="44"/>
    </location>
    <ligand>
        <name>Mg(2+)</name>
        <dbReference type="ChEBI" id="CHEBI:18420"/>
    </ligand>
</feature>
<evidence type="ECO:0000256" key="4">
    <source>
        <dbReference type="ARBA" id="ARBA00022801"/>
    </source>
</evidence>
<feature type="active site" description="Proton acceptor" evidence="7">
    <location>
        <position position="73"/>
    </location>
</feature>
<comment type="caution">
    <text evidence="9">The sequence shown here is derived from an EMBL/GenBank/DDBJ whole genome shotgun (WGS) entry which is preliminary data.</text>
</comment>
<dbReference type="InterPro" id="IPR020922">
    <property type="entry name" value="dITP/XTP_pyrophosphatase"/>
</dbReference>
<comment type="cofactor">
    <cofactor evidence="7">
        <name>Mg(2+)</name>
        <dbReference type="ChEBI" id="CHEBI:18420"/>
    </cofactor>
    <text evidence="7">Binds 1 Mg(2+) ion per subunit.</text>
</comment>
<feature type="binding site" evidence="7">
    <location>
        <position position="181"/>
    </location>
    <ligand>
        <name>substrate</name>
    </ligand>
</feature>
<dbReference type="EMBL" id="APND01000003">
    <property type="protein sequence ID" value="MES1929732.1"/>
    <property type="molecule type" value="Genomic_DNA"/>
</dbReference>
<feature type="binding site" evidence="7">
    <location>
        <begin position="12"/>
        <end position="17"/>
    </location>
    <ligand>
        <name>substrate</name>
    </ligand>
</feature>
<evidence type="ECO:0000256" key="1">
    <source>
        <dbReference type="ARBA" id="ARBA00008023"/>
    </source>
</evidence>
<dbReference type="HAMAP" id="MF_01405">
    <property type="entry name" value="Non_canon_purine_NTPase"/>
    <property type="match status" value="1"/>
</dbReference>
<keyword evidence="4 7" id="KW-0378">Hydrolase</keyword>
<dbReference type="PANTHER" id="PTHR11067:SF9">
    <property type="entry name" value="INOSINE TRIPHOSPHATE PYROPHOSPHATASE"/>
    <property type="match status" value="1"/>
</dbReference>